<evidence type="ECO:0000256" key="12">
    <source>
        <dbReference type="ARBA" id="ARBA00022801"/>
    </source>
</evidence>
<dbReference type="EC" id="3.4.11.-" evidence="26"/>
<dbReference type="FunFam" id="2.60.40.1730:FF:000012">
    <property type="entry name" value="Aminopeptidase N"/>
    <property type="match status" value="1"/>
</dbReference>
<keyword evidence="17 26" id="KW-0482">Metalloprotease</keyword>
<evidence type="ECO:0000256" key="4">
    <source>
        <dbReference type="ARBA" id="ARBA00010136"/>
    </source>
</evidence>
<keyword evidence="31" id="KW-1185">Reference proteome</keyword>
<dbReference type="PRINTS" id="PR00756">
    <property type="entry name" value="ALADIPTASE"/>
</dbReference>
<evidence type="ECO:0000256" key="7">
    <source>
        <dbReference type="ARBA" id="ARBA00022475"/>
    </source>
</evidence>
<dbReference type="InterPro" id="IPR034016">
    <property type="entry name" value="M1_APN-typ"/>
</dbReference>
<keyword evidence="10 26" id="KW-0812">Transmembrane</keyword>
<dbReference type="FunFam" id="2.60.40.1910:FF:000003">
    <property type="entry name" value="Aminopeptidase"/>
    <property type="match status" value="1"/>
</dbReference>
<evidence type="ECO:0000256" key="23">
    <source>
        <dbReference type="PIRSR" id="PIRSR634016-2"/>
    </source>
</evidence>
<keyword evidence="7" id="KW-1003">Cell membrane</keyword>
<dbReference type="GO" id="GO:0006508">
    <property type="term" value="P:proteolysis"/>
    <property type="evidence" value="ECO:0007669"/>
    <property type="project" value="UniProtKB-KW"/>
</dbReference>
<dbReference type="FunFam" id="1.25.50.20:FF:000001">
    <property type="entry name" value="Aminopeptidase"/>
    <property type="match status" value="1"/>
</dbReference>
<dbReference type="InterPro" id="IPR042097">
    <property type="entry name" value="Aminopeptidase_N-like_N_sf"/>
</dbReference>
<evidence type="ECO:0000256" key="10">
    <source>
        <dbReference type="ARBA" id="ARBA00022692"/>
    </source>
</evidence>
<dbReference type="Pfam" id="PF17900">
    <property type="entry name" value="Peptidase_M1_N"/>
    <property type="match status" value="1"/>
</dbReference>
<evidence type="ECO:0000256" key="1">
    <source>
        <dbReference type="ARBA" id="ARBA00001703"/>
    </source>
</evidence>
<feature type="domain" description="Aminopeptidase N-like N-terminal" evidence="29">
    <location>
        <begin position="88"/>
        <end position="278"/>
    </location>
</feature>
<feature type="binding site" evidence="23">
    <location>
        <position position="211"/>
    </location>
    <ligand>
        <name>substrate</name>
    </ligand>
</feature>
<dbReference type="InterPro" id="IPR014782">
    <property type="entry name" value="Peptidase_M1_dom"/>
</dbReference>
<evidence type="ECO:0000256" key="16">
    <source>
        <dbReference type="ARBA" id="ARBA00022989"/>
    </source>
</evidence>
<evidence type="ECO:0000256" key="17">
    <source>
        <dbReference type="ARBA" id="ARBA00023049"/>
    </source>
</evidence>
<dbReference type="Pfam" id="PF11838">
    <property type="entry name" value="ERAP1_C"/>
    <property type="match status" value="1"/>
</dbReference>
<feature type="domain" description="ERAP1-like C-terminal" evidence="28">
    <location>
        <begin position="677"/>
        <end position="948"/>
    </location>
</feature>
<evidence type="ECO:0000256" key="14">
    <source>
        <dbReference type="ARBA" id="ARBA00022837"/>
    </source>
</evidence>
<organism evidence="30 31">
    <name type="scientific">Trichomalopsis sarcophagae</name>
    <dbReference type="NCBI Taxonomy" id="543379"/>
    <lineage>
        <taxon>Eukaryota</taxon>
        <taxon>Metazoa</taxon>
        <taxon>Ecdysozoa</taxon>
        <taxon>Arthropoda</taxon>
        <taxon>Hexapoda</taxon>
        <taxon>Insecta</taxon>
        <taxon>Pterygota</taxon>
        <taxon>Neoptera</taxon>
        <taxon>Endopterygota</taxon>
        <taxon>Hymenoptera</taxon>
        <taxon>Apocrita</taxon>
        <taxon>Proctotrupomorpha</taxon>
        <taxon>Chalcidoidea</taxon>
        <taxon>Pteromalidae</taxon>
        <taxon>Pteromalinae</taxon>
        <taxon>Trichomalopsis</taxon>
    </lineage>
</organism>
<dbReference type="EMBL" id="NNAY01001086">
    <property type="protein sequence ID" value="OXU25190.1"/>
    <property type="molecule type" value="Genomic_DNA"/>
</dbReference>
<feature type="binding site" evidence="23">
    <location>
        <begin position="353"/>
        <end position="357"/>
    </location>
    <ligand>
        <name>substrate</name>
    </ligand>
</feature>
<keyword evidence="15" id="KW-0735">Signal-anchor</keyword>
<evidence type="ECO:0000256" key="9">
    <source>
        <dbReference type="ARBA" id="ARBA00022670"/>
    </source>
</evidence>
<dbReference type="Pfam" id="PF01433">
    <property type="entry name" value="Peptidase_M1"/>
    <property type="match status" value="1"/>
</dbReference>
<dbReference type="Gene3D" id="2.60.40.1730">
    <property type="entry name" value="tricorn interacting facor f3 domain"/>
    <property type="match status" value="1"/>
</dbReference>
<dbReference type="CDD" id="cd09601">
    <property type="entry name" value="M1_APN-Q_like"/>
    <property type="match status" value="1"/>
</dbReference>
<dbReference type="SUPFAM" id="SSF55486">
    <property type="entry name" value="Metalloproteases ('zincins'), catalytic domain"/>
    <property type="match status" value="1"/>
</dbReference>
<keyword evidence="11 24" id="KW-0479">Metal-binding</keyword>
<evidence type="ECO:0000256" key="26">
    <source>
        <dbReference type="RuleBase" id="RU364040"/>
    </source>
</evidence>
<dbReference type="InterPro" id="IPR027268">
    <property type="entry name" value="Peptidase_M4/M1_CTD_sf"/>
</dbReference>
<dbReference type="GO" id="GO:0004230">
    <property type="term" value="F:glutamyl aminopeptidase activity"/>
    <property type="evidence" value="ECO:0007669"/>
    <property type="project" value="UniProtKB-EC"/>
</dbReference>
<dbReference type="InterPro" id="IPR050344">
    <property type="entry name" value="Peptidase_M1_aminopeptidases"/>
</dbReference>
<comment type="caution">
    <text evidence="30">The sequence shown here is derived from an EMBL/GenBank/DDBJ whole genome shotgun (WGS) entry which is preliminary data.</text>
</comment>
<dbReference type="InterPro" id="IPR045357">
    <property type="entry name" value="Aminopeptidase_N-like_N"/>
</dbReference>
<gene>
    <name evidence="30" type="ORF">TSAR_013211</name>
</gene>
<evidence type="ECO:0000256" key="5">
    <source>
        <dbReference type="ARBA" id="ARBA00011748"/>
    </source>
</evidence>
<sequence length="975" mass="111654">MATRRERGAAHSNTQHGAGHVLLGFTCALCVFLSLIVSCLTAVLVFQNQGVSAANILNDTRSLHDYLAMTHRDIPSDISFRLPPEVRPLTYVLYLYPDLEKGTFEGRVSILLDIREKRKYIALHQKELNISSVNLDLRQNDINHNIEIKESYPLDEHEFFIITPNQELVIGVYTLTLTFSGSLQDKIVGFYSSKYKDEKNETRTIATSKFEPTYARRSFPCFDEPAFKAAFVIKLVHPTGNCYSALSNMNVRSTEVDEPAPGLTTVTFAKSVPMSTYLACFIVSDFVAVTRNAKGMNERTFPISVYTTRAQKEKATFALDIGVQIIEYYIKLFDIDYPLPKLDMAAIPDFVSGAMENWGLVTYREARLLYDKKTTSTANRQDIVMVIAHEFAHMWFGNLVTMRWWNDLWLNEGFATFMQFKSSDAILPEWHFMDSFLLDELHPAMVTDSKLSSHPIVQTVSNPDEITAIFDVISYQKGASILRMLENFVGPDVFYRGVTDYLKTFSFENAETVDLFDILQETLGTHININAIMDTWTRQMGFPVVNVSKHKLTYTLTQKRFLANRNSTFDPSESNFGYKWTIPITYVTSENSTPTLIWFDKDAPNLVIKLDEPVDWIKFNADQVGYYRVNYNQSEWESLMNVLRWSHKVYKPFVNHENVNLFDEEEIYANHRVFSSSQRFSVADRTHLLEDAFSLADAGLLDYATALNITLYLGNEKHFSPWYVANNKVRAIDMLLSSTDISTRFPRRYGIDCSNLRTTVLGLACAVGHTECLEEVGVIFKAWIDDEKDQRPHPDIRSHVYYYGMNHAGSETEWNKMFDRFINESNAAEKVKLMNGLAGIRSSFILKKYIGLAMDENYVRSQDALSCLRSISSNPDGTSLIWDWVRENWPLLVERYTLNDRYLGQLIPAITKSFSTKVKLDEMKAFFEKYPEAGAGAIYRAQALEAVETNINWLDSNSANIDRWLESRPTPRHVS</sequence>
<dbReference type="GO" id="GO:0005886">
    <property type="term" value="C:plasma membrane"/>
    <property type="evidence" value="ECO:0007669"/>
    <property type="project" value="UniProtKB-SubCell"/>
</dbReference>
<evidence type="ECO:0000256" key="13">
    <source>
        <dbReference type="ARBA" id="ARBA00022833"/>
    </source>
</evidence>
<evidence type="ECO:0000259" key="29">
    <source>
        <dbReference type="Pfam" id="PF17900"/>
    </source>
</evidence>
<evidence type="ECO:0000256" key="21">
    <source>
        <dbReference type="ARBA" id="ARBA00023288"/>
    </source>
</evidence>
<dbReference type="Gene3D" id="2.60.40.1910">
    <property type="match status" value="1"/>
</dbReference>
<evidence type="ECO:0000256" key="6">
    <source>
        <dbReference type="ARBA" id="ARBA00022438"/>
    </source>
</evidence>
<feature type="binding site" evidence="24">
    <location>
        <position position="393"/>
    </location>
    <ligand>
        <name>Zn(2+)</name>
        <dbReference type="ChEBI" id="CHEBI:29105"/>
        <note>catalytic</note>
    </ligand>
</feature>
<feature type="site" description="Transition state stabilizer" evidence="25">
    <location>
        <position position="475"/>
    </location>
</feature>
<feature type="binding site" evidence="23">
    <location>
        <position position="901"/>
    </location>
    <ligand>
        <name>substrate</name>
    </ligand>
</feature>
<feature type="domain" description="Peptidase M1 membrane alanine aminopeptidase" evidence="27">
    <location>
        <begin position="317"/>
        <end position="536"/>
    </location>
</feature>
<evidence type="ECO:0000256" key="11">
    <source>
        <dbReference type="ARBA" id="ARBA00022723"/>
    </source>
</evidence>
<feature type="transmembrane region" description="Helical" evidence="26">
    <location>
        <begin position="21"/>
        <end position="46"/>
    </location>
</feature>
<comment type="catalytic activity">
    <reaction evidence="1">
        <text>Release of N-terminal glutamate (and to a lesser extent aspartate) from a peptide.</text>
        <dbReference type="EC" id="3.4.11.7"/>
    </reaction>
</comment>
<evidence type="ECO:0000256" key="8">
    <source>
        <dbReference type="ARBA" id="ARBA00022622"/>
    </source>
</evidence>
<evidence type="ECO:0000256" key="15">
    <source>
        <dbReference type="ARBA" id="ARBA00022968"/>
    </source>
</evidence>
<evidence type="ECO:0000256" key="19">
    <source>
        <dbReference type="ARBA" id="ARBA00023157"/>
    </source>
</evidence>
<evidence type="ECO:0000256" key="18">
    <source>
        <dbReference type="ARBA" id="ARBA00023136"/>
    </source>
</evidence>
<feature type="binding site" evidence="24">
    <location>
        <position position="389"/>
    </location>
    <ligand>
        <name>Zn(2+)</name>
        <dbReference type="ChEBI" id="CHEBI:29105"/>
        <note>catalytic</note>
    </ligand>
</feature>
<evidence type="ECO:0000256" key="24">
    <source>
        <dbReference type="PIRSR" id="PIRSR634016-3"/>
    </source>
</evidence>
<keyword evidence="20" id="KW-0325">Glycoprotein</keyword>
<proteinExistence type="inferred from homology"/>
<keyword evidence="9 26" id="KW-0645">Protease</keyword>
<evidence type="ECO:0000259" key="27">
    <source>
        <dbReference type="Pfam" id="PF01433"/>
    </source>
</evidence>
<evidence type="ECO:0000256" key="22">
    <source>
        <dbReference type="PIRSR" id="PIRSR634016-1"/>
    </source>
</evidence>
<evidence type="ECO:0000313" key="30">
    <source>
        <dbReference type="EMBL" id="OXU25190.1"/>
    </source>
</evidence>
<comment type="cofactor">
    <cofactor evidence="24 26">
        <name>Zn(2+)</name>
        <dbReference type="ChEBI" id="CHEBI:29105"/>
    </cofactor>
    <text evidence="24 26">Binds 1 zinc ion per subunit.</text>
</comment>
<name>A0A232F3Z5_9HYME</name>
<keyword evidence="21" id="KW-0449">Lipoprotein</keyword>
<keyword evidence="16 26" id="KW-1133">Transmembrane helix</keyword>
<feature type="active site" description="Proton acceptor" evidence="22">
    <location>
        <position position="390"/>
    </location>
</feature>
<feature type="binding site" evidence="24">
    <location>
        <position position="412"/>
    </location>
    <ligand>
        <name>Zn(2+)</name>
        <dbReference type="ChEBI" id="CHEBI:29105"/>
        <note>catalytic</note>
    </ligand>
</feature>
<accession>A0A232F3Z5</accession>
<evidence type="ECO:0000256" key="2">
    <source>
        <dbReference type="ARBA" id="ARBA00004401"/>
    </source>
</evidence>
<dbReference type="GO" id="GO:0005737">
    <property type="term" value="C:cytoplasm"/>
    <property type="evidence" value="ECO:0007669"/>
    <property type="project" value="TreeGrafter"/>
</dbReference>
<dbReference type="GO" id="GO:0005615">
    <property type="term" value="C:extracellular space"/>
    <property type="evidence" value="ECO:0007669"/>
    <property type="project" value="TreeGrafter"/>
</dbReference>
<dbReference type="SUPFAM" id="SSF63737">
    <property type="entry name" value="Leukotriene A4 hydrolase N-terminal domain"/>
    <property type="match status" value="1"/>
</dbReference>
<reference evidence="30 31" key="1">
    <citation type="journal article" date="2017" name="Curr. Biol.">
        <title>The Evolution of Venom by Co-option of Single-Copy Genes.</title>
        <authorList>
            <person name="Martinson E.O."/>
            <person name="Mrinalini"/>
            <person name="Kelkar Y.D."/>
            <person name="Chang C.H."/>
            <person name="Werren J.H."/>
        </authorList>
    </citation>
    <scope>NUCLEOTIDE SEQUENCE [LARGE SCALE GENOMIC DNA]</scope>
    <source>
        <strain evidence="30 31">Alberta</strain>
        <tissue evidence="30">Whole body</tissue>
    </source>
</reference>
<keyword evidence="8" id="KW-0336">GPI-anchor</keyword>
<keyword evidence="14" id="KW-0106">Calcium</keyword>
<dbReference type="InterPro" id="IPR001930">
    <property type="entry name" value="Peptidase_M1"/>
</dbReference>
<comment type="subunit">
    <text evidence="5">Homodimer; disulfide-linked.</text>
</comment>
<dbReference type="GO" id="GO:0070006">
    <property type="term" value="F:metalloaminopeptidase activity"/>
    <property type="evidence" value="ECO:0007669"/>
    <property type="project" value="TreeGrafter"/>
</dbReference>
<dbReference type="GO" id="GO:0043171">
    <property type="term" value="P:peptide catabolic process"/>
    <property type="evidence" value="ECO:0007669"/>
    <property type="project" value="TreeGrafter"/>
</dbReference>
<dbReference type="PANTHER" id="PTHR11533">
    <property type="entry name" value="PROTEASE M1 ZINC METALLOPROTEASE"/>
    <property type="match status" value="1"/>
</dbReference>
<keyword evidence="13 24" id="KW-0862">Zinc</keyword>
<dbReference type="Gene3D" id="1.25.50.20">
    <property type="match status" value="1"/>
</dbReference>
<dbReference type="AlphaFoldDB" id="A0A232F3Z5"/>
<evidence type="ECO:0000256" key="3">
    <source>
        <dbReference type="ARBA" id="ARBA00004609"/>
    </source>
</evidence>
<evidence type="ECO:0000259" key="28">
    <source>
        <dbReference type="Pfam" id="PF11838"/>
    </source>
</evidence>
<keyword evidence="12 26" id="KW-0378">Hydrolase</keyword>
<dbReference type="OrthoDB" id="510539at2759"/>
<evidence type="ECO:0000256" key="20">
    <source>
        <dbReference type="ARBA" id="ARBA00023180"/>
    </source>
</evidence>
<comment type="subcellular location">
    <subcellularLocation>
        <location evidence="3">Cell membrane</location>
        <topology evidence="3">Lipid-anchor</topology>
        <topology evidence="3">GPI-anchor</topology>
    </subcellularLocation>
    <subcellularLocation>
        <location evidence="2">Cell membrane</location>
        <topology evidence="2">Single-pass type II membrane protein</topology>
    </subcellularLocation>
</comment>
<dbReference type="Gene3D" id="1.10.390.10">
    <property type="entry name" value="Neutral Protease Domain 2"/>
    <property type="match status" value="1"/>
</dbReference>
<dbReference type="GO" id="GO:0008270">
    <property type="term" value="F:zinc ion binding"/>
    <property type="evidence" value="ECO:0007669"/>
    <property type="project" value="UniProtKB-UniRule"/>
</dbReference>
<protein>
    <recommendedName>
        <fullName evidence="26">Aminopeptidase</fullName>
        <ecNumber evidence="26">3.4.11.-</ecNumber>
    </recommendedName>
</protein>
<dbReference type="FunFam" id="1.10.390.10:FF:000006">
    <property type="entry name" value="Puromycin-sensitive aminopeptidase"/>
    <property type="match status" value="1"/>
</dbReference>
<evidence type="ECO:0000313" key="31">
    <source>
        <dbReference type="Proteomes" id="UP000215335"/>
    </source>
</evidence>
<keyword evidence="6 26" id="KW-0031">Aminopeptidase</keyword>
<comment type="similarity">
    <text evidence="4 26">Belongs to the peptidase M1 family.</text>
</comment>
<dbReference type="GO" id="GO:0098552">
    <property type="term" value="C:side of membrane"/>
    <property type="evidence" value="ECO:0007669"/>
    <property type="project" value="UniProtKB-KW"/>
</dbReference>
<evidence type="ECO:0000256" key="25">
    <source>
        <dbReference type="PIRSR" id="PIRSR634016-4"/>
    </source>
</evidence>
<dbReference type="STRING" id="543379.A0A232F3Z5"/>
<dbReference type="GO" id="GO:0042277">
    <property type="term" value="F:peptide binding"/>
    <property type="evidence" value="ECO:0007669"/>
    <property type="project" value="TreeGrafter"/>
</dbReference>
<keyword evidence="19" id="KW-1015">Disulfide bond</keyword>
<dbReference type="PANTHER" id="PTHR11533:SF276">
    <property type="entry name" value="GLUTAMYL AMINOPEPTIDASE"/>
    <property type="match status" value="1"/>
</dbReference>
<dbReference type="Proteomes" id="UP000215335">
    <property type="component" value="Unassembled WGS sequence"/>
</dbReference>
<dbReference type="InterPro" id="IPR024571">
    <property type="entry name" value="ERAP1-like_C_dom"/>
</dbReference>
<keyword evidence="18 26" id="KW-0472">Membrane</keyword>